<organism evidence="2 3">
    <name type="scientific">Planomonospora venezuelensis</name>
    <dbReference type="NCBI Taxonomy" id="1999"/>
    <lineage>
        <taxon>Bacteria</taxon>
        <taxon>Bacillati</taxon>
        <taxon>Actinomycetota</taxon>
        <taxon>Actinomycetes</taxon>
        <taxon>Streptosporangiales</taxon>
        <taxon>Streptosporangiaceae</taxon>
        <taxon>Planomonospora</taxon>
    </lineage>
</organism>
<reference evidence="2 3" key="1">
    <citation type="submission" date="2020-08" db="EMBL/GenBank/DDBJ databases">
        <title>Genomic Encyclopedia of Type Strains, Phase III (KMG-III): the genomes of soil and plant-associated and newly described type strains.</title>
        <authorList>
            <person name="Whitman W."/>
        </authorList>
    </citation>
    <scope>NUCLEOTIDE SEQUENCE [LARGE SCALE GENOMIC DNA]</scope>
    <source>
        <strain evidence="2 3">CECT 3303</strain>
    </source>
</reference>
<keyword evidence="3" id="KW-1185">Reference proteome</keyword>
<proteinExistence type="predicted"/>
<dbReference type="AlphaFoldDB" id="A0A841D4W5"/>
<comment type="caution">
    <text evidence="2">The sequence shown here is derived from an EMBL/GenBank/DDBJ whole genome shotgun (WGS) entry which is preliminary data.</text>
</comment>
<gene>
    <name evidence="2" type="ORF">FHS22_003793</name>
</gene>
<feature type="region of interest" description="Disordered" evidence="1">
    <location>
        <begin position="29"/>
        <end position="56"/>
    </location>
</feature>
<dbReference type="EMBL" id="JACHJJ010000012">
    <property type="protein sequence ID" value="MBB5964509.1"/>
    <property type="molecule type" value="Genomic_DNA"/>
</dbReference>
<evidence type="ECO:0000313" key="3">
    <source>
        <dbReference type="Proteomes" id="UP000562352"/>
    </source>
</evidence>
<evidence type="ECO:0000313" key="2">
    <source>
        <dbReference type="EMBL" id="MBB5964509.1"/>
    </source>
</evidence>
<protein>
    <submittedName>
        <fullName evidence="2">Uncharacterized protein (DUF885 family)</fullName>
    </submittedName>
</protein>
<name>A0A841D4W5_PLAVE</name>
<dbReference type="Proteomes" id="UP000562352">
    <property type="component" value="Unassembled WGS sequence"/>
</dbReference>
<evidence type="ECO:0000256" key="1">
    <source>
        <dbReference type="SAM" id="MobiDB-lite"/>
    </source>
</evidence>
<dbReference type="RefSeq" id="WP_184943400.1">
    <property type="nucleotide sequence ID" value="NZ_BAAAWZ010000001.1"/>
</dbReference>
<sequence length="205" mass="21157">MLAVVVALAVCGIVWLVVRDGGPAVSAAGTAAGGTSGAAPGSTEQAAGPSGRPSSADAAREQAEAMDSLLTESGEARSGLGPALDRLRSCTDTSAALATVERVTEIRREQVSRVETLAVDALDGGERVRESLAEALTASRDADEKFLAWAARQDADCRPGSVDDPDYRGGLSHSTEATAAKRAFLAAWNPLAVRYGLPERAEHEI</sequence>
<accession>A0A841D4W5</accession>